<evidence type="ECO:0000256" key="1">
    <source>
        <dbReference type="SAM" id="MobiDB-lite"/>
    </source>
</evidence>
<accession>A9V3Y4</accession>
<evidence type="ECO:0000313" key="5">
    <source>
        <dbReference type="Proteomes" id="UP000001357"/>
    </source>
</evidence>
<dbReference type="Gene3D" id="3.40.50.10140">
    <property type="entry name" value="Toll/interleukin-1 receptor homology (TIR) domain"/>
    <property type="match status" value="1"/>
</dbReference>
<dbReference type="RefSeq" id="XP_001747323.1">
    <property type="nucleotide sequence ID" value="XM_001747271.1"/>
</dbReference>
<reference evidence="4 5" key="1">
    <citation type="journal article" date="2008" name="Nature">
        <title>The genome of the choanoflagellate Monosiga brevicollis and the origin of metazoans.</title>
        <authorList>
            <consortium name="JGI Sequencing"/>
            <person name="King N."/>
            <person name="Westbrook M.J."/>
            <person name="Young S.L."/>
            <person name="Kuo A."/>
            <person name="Abedin M."/>
            <person name="Chapman J."/>
            <person name="Fairclough S."/>
            <person name="Hellsten U."/>
            <person name="Isogai Y."/>
            <person name="Letunic I."/>
            <person name="Marr M."/>
            <person name="Pincus D."/>
            <person name="Putnam N."/>
            <person name="Rokas A."/>
            <person name="Wright K.J."/>
            <person name="Zuzow R."/>
            <person name="Dirks W."/>
            <person name="Good M."/>
            <person name="Goodstein D."/>
            <person name="Lemons D."/>
            <person name="Li W."/>
            <person name="Lyons J.B."/>
            <person name="Morris A."/>
            <person name="Nichols S."/>
            <person name="Richter D.J."/>
            <person name="Salamov A."/>
            <person name="Bork P."/>
            <person name="Lim W.A."/>
            <person name="Manning G."/>
            <person name="Miller W.T."/>
            <person name="McGinnis W."/>
            <person name="Shapiro H."/>
            <person name="Tjian R."/>
            <person name="Grigoriev I.V."/>
            <person name="Rokhsar D."/>
        </authorList>
    </citation>
    <scope>NUCLEOTIDE SEQUENCE [LARGE SCALE GENOMIC DNA]</scope>
    <source>
        <strain evidence="5">MX1 / ATCC 50154</strain>
    </source>
</reference>
<feature type="domain" description="TIR" evidence="2">
    <location>
        <begin position="475"/>
        <end position="630"/>
    </location>
</feature>
<feature type="region of interest" description="Disordered" evidence="1">
    <location>
        <begin position="319"/>
        <end position="385"/>
    </location>
</feature>
<dbReference type="InterPro" id="IPR000157">
    <property type="entry name" value="TIR_dom"/>
</dbReference>
<dbReference type="KEGG" id="mbr:MONBRDRAFT_33144"/>
<evidence type="ECO:0000259" key="3">
    <source>
        <dbReference type="PROSITE" id="PS50812"/>
    </source>
</evidence>
<dbReference type="PROSITE" id="PS50104">
    <property type="entry name" value="TIR"/>
    <property type="match status" value="1"/>
</dbReference>
<dbReference type="InterPro" id="IPR000313">
    <property type="entry name" value="PWWP_dom"/>
</dbReference>
<gene>
    <name evidence="4" type="ORF">MONBRDRAFT_33144</name>
</gene>
<feature type="region of interest" description="Disordered" evidence="1">
    <location>
        <begin position="1363"/>
        <end position="1382"/>
    </location>
</feature>
<feature type="domain" description="PWWP" evidence="3">
    <location>
        <begin position="20"/>
        <end position="75"/>
    </location>
</feature>
<organism evidence="4 5">
    <name type="scientific">Monosiga brevicollis</name>
    <name type="common">Choanoflagellate</name>
    <dbReference type="NCBI Taxonomy" id="81824"/>
    <lineage>
        <taxon>Eukaryota</taxon>
        <taxon>Choanoflagellata</taxon>
        <taxon>Craspedida</taxon>
        <taxon>Salpingoecidae</taxon>
        <taxon>Monosiga</taxon>
    </lineage>
</organism>
<keyword evidence="5" id="KW-1185">Reference proteome</keyword>
<dbReference type="EMBL" id="CH991557">
    <property type="protein sequence ID" value="EDQ87790.1"/>
    <property type="molecule type" value="Genomic_DNA"/>
</dbReference>
<dbReference type="InParanoid" id="A9V3Y4"/>
<dbReference type="Gene3D" id="2.30.30.140">
    <property type="match status" value="1"/>
</dbReference>
<dbReference type="Pfam" id="PF13676">
    <property type="entry name" value="TIR_2"/>
    <property type="match status" value="1"/>
</dbReference>
<feature type="compositionally biased region" description="Low complexity" evidence="1">
    <location>
        <begin position="340"/>
        <end position="352"/>
    </location>
</feature>
<name>A9V3Y4_MONBE</name>
<feature type="compositionally biased region" description="Polar residues" evidence="1">
    <location>
        <begin position="1283"/>
        <end position="1292"/>
    </location>
</feature>
<dbReference type="GeneID" id="5892661"/>
<evidence type="ECO:0000259" key="2">
    <source>
        <dbReference type="PROSITE" id="PS50104"/>
    </source>
</evidence>
<dbReference type="PROSITE" id="PS50812">
    <property type="entry name" value="PWWP"/>
    <property type="match status" value="1"/>
</dbReference>
<dbReference type="Pfam" id="PF00855">
    <property type="entry name" value="PWWP"/>
    <property type="match status" value="1"/>
</dbReference>
<protein>
    <recommendedName>
        <fullName evidence="6">PWWP domain-containing protein</fullName>
    </recommendedName>
</protein>
<feature type="region of interest" description="Disordered" evidence="1">
    <location>
        <begin position="1283"/>
        <end position="1315"/>
    </location>
</feature>
<dbReference type="SUPFAM" id="SSF52200">
    <property type="entry name" value="Toll/Interleukin receptor TIR domain"/>
    <property type="match status" value="1"/>
</dbReference>
<feature type="non-terminal residue" evidence="4">
    <location>
        <position position="1426"/>
    </location>
</feature>
<dbReference type="InterPro" id="IPR035897">
    <property type="entry name" value="Toll_tir_struct_dom_sf"/>
</dbReference>
<dbReference type="Proteomes" id="UP000001357">
    <property type="component" value="Unassembled WGS sequence"/>
</dbReference>
<dbReference type="GO" id="GO:0007165">
    <property type="term" value="P:signal transduction"/>
    <property type="evidence" value="ECO:0007669"/>
    <property type="project" value="InterPro"/>
</dbReference>
<evidence type="ECO:0000313" key="4">
    <source>
        <dbReference type="EMBL" id="EDQ87790.1"/>
    </source>
</evidence>
<dbReference type="SUPFAM" id="SSF63748">
    <property type="entry name" value="Tudor/PWWP/MBT"/>
    <property type="match status" value="1"/>
</dbReference>
<sequence length="1426" mass="160237">MSARRASRTSDKTNDVRLTVNNLVWCKLKKIPHWPCIVTSDKEGPQRFEVTFLNDKGAIEDVRVKDLFYWMDERREAWEKAGRQKHTMPNFPGAVEEAQKHLKQYPKIALDYYLGADKGSPPQSKAKKPARRSSTQDPAPMRRSRSTPRSGSGSAQTNETEPRRQSHSRSGSSPASEAVKDKNSHQRGQTSTPALDRKHSSSRATSAGSGLRRRSSTRLQDRNGNSDSDSDSDGDLPDVLTTASNSKGFPKGSIVWASLNGRTNFWPAKVKEDSTSNRAMVRFYNYKKGTQAATFLIDCKSEKIRKAIELATVALRARQRREKAEDDMDRLLNRKGDVLSSSSEASESEATSMPPQKRSKRPSTTAPHQQDGRRAHRVRARSRVVETDTQVATVSAVIKRHVRGKKLEQSLAQHMSYGPLATGYKNVDELPHRRRIFCDLVCLPEAIIQAAALHDNVPLSEERPAAMAQVDEPPKRYHIFISYRVQALAELAERLCDKLQQLDIDNEHGLRIRCFLDKQNLNHGASWRQQCTDAVRESCLFVPLYSEATLAKYLDTEEDQSDDTFLYEQALALELRRQGEIVFMPLMVGTVDDQERYTKFSGFGRRFSSALGPSLESGQTLPIKTLFKQAFQAQGIFVNPLELGEKVVQLADDLSRRVWPKFRNRWHDPAVLQPEAPVKCVQCEELYMPSQNTRGSCRYHQYPDWGSVRACCGSTTDPWRKKSQLGCQVGPHQSRHHNEYPYESKVILSQAFWNDVGNRKRMLVLESSDYETPALSVHAKLASATTQTRMTAFKGHLCLWLGYALRDYVAFIGPPELNHAEQTLSNDSGNTLIHRFERENGAYAEAHWVMEEGRVVGMRLVAKSATCEESSGIVLFDWDGKDEIKVREIKDVKDGQLAEYDPIDDVPLSCQPEALLSGGFWRQMLPGPGRGDLQPGLSPCLTLMTSGEMEANPVNIINADVECFNWTVSVINKSSEDNILLSVKTEFAVPGGEMQACQLQGDILTALPINLGSRQATRVTCRLIVPVPVQRGSAMWNRSGLARLHPVLFKLAVTDMHGETATLLHEFRNQVACLPEPRENSNELLRLPIDSGSCLDRSFLTMSVEGEDKLCIHGLSSRLEMTREVQRCLVYKAIRDKTDYFNIDMKLHADVPHQLGIWVDRSLRRCVALTLELQGELATVRAIVPMPFMARSVHEALDPAAPVSKASRQLTSLTLQQSFADWAVRPGADEPEWFSVEKVLQHQPFVAPDWQAYLPLAQRVGLTESQNDAPVGRERTETMPNLTASKASSYARRTNEHYHGTGKQQQGHADNSSRKPPIFNIRGVFVRYPHCNLIVITLMEEVENQADHAARPEPLKVNLKLHPPKVHEANHGEDEDEDRERERIQSITRSLSLSVFSLSSFSLSLLADTRSLGRNLVDGADSFDET</sequence>
<feature type="region of interest" description="Disordered" evidence="1">
    <location>
        <begin position="114"/>
        <end position="247"/>
    </location>
</feature>
<dbReference type="eggNOG" id="ENOG502RRRK">
    <property type="taxonomic scope" value="Eukaryota"/>
</dbReference>
<evidence type="ECO:0008006" key="6">
    <source>
        <dbReference type="Google" id="ProtNLM"/>
    </source>
</evidence>
<proteinExistence type="predicted"/>
<dbReference type="STRING" id="81824.A9V3Y4"/>